<gene>
    <name evidence="2" type="ORF">HD593_004168</name>
</gene>
<proteinExistence type="predicted"/>
<name>A0A7X0TZD1_9ACTN</name>
<reference evidence="2 3" key="1">
    <citation type="submission" date="2020-08" db="EMBL/GenBank/DDBJ databases">
        <title>Sequencing the genomes of 1000 actinobacteria strains.</title>
        <authorList>
            <person name="Klenk H.-P."/>
        </authorList>
    </citation>
    <scope>NUCLEOTIDE SEQUENCE [LARGE SCALE GENOMIC DNA]</scope>
    <source>
        <strain evidence="2 3">DSM 43768</strain>
    </source>
</reference>
<sequence>MADYNVVRRRIEAFRSDEIVLDPKDLRQVRQRLDALQITMTFLAASARLGLHRYRLGGIAAGVGSLGPGLVERVRAAAAGTYMEGETPSPLDLLLFHLREASAAAHQGYQPVVAKVRVYENIEGSPYSGGSVGDPRPVAAFGLPARSDSTRRRPRIGILDTPLHPHPKLAGRYLLGSPGALLTEEQQQVSFSGHAIFVASVAAAQAPDAEFVIYPVLDAKKLTTSSWELATTMVGALDDDLDMMIIALGGATADGREPLILARACERTSGIVKVAALGNNGQDKAAAPEGTQFSELPPNTPIWPAASSTVIAVGARNEAGDAAAYFCPTLEEAPWTDCTAPGVNLPGFFLPGQVWMAELDVVAGVVKVTDRSAVFPAPGHATWSGTSFAAAYAGGAIAQKAYSQGVPVRELADKLFWEDPDRAPTTYDSAPPAGLDIVRFMK</sequence>
<evidence type="ECO:0000259" key="1">
    <source>
        <dbReference type="Pfam" id="PF00082"/>
    </source>
</evidence>
<protein>
    <recommendedName>
        <fullName evidence="1">Peptidase S8/S53 domain-containing protein</fullName>
    </recommendedName>
</protein>
<dbReference type="Pfam" id="PF00082">
    <property type="entry name" value="Peptidase_S8"/>
    <property type="match status" value="1"/>
</dbReference>
<dbReference type="EMBL" id="JACHMI010000001">
    <property type="protein sequence ID" value="MBB6549373.1"/>
    <property type="molecule type" value="Genomic_DNA"/>
</dbReference>
<dbReference type="GO" id="GO:0006508">
    <property type="term" value="P:proteolysis"/>
    <property type="evidence" value="ECO:0007669"/>
    <property type="project" value="InterPro"/>
</dbReference>
<evidence type="ECO:0000313" key="3">
    <source>
        <dbReference type="Proteomes" id="UP000565579"/>
    </source>
</evidence>
<dbReference type="GO" id="GO:0004252">
    <property type="term" value="F:serine-type endopeptidase activity"/>
    <property type="evidence" value="ECO:0007669"/>
    <property type="project" value="InterPro"/>
</dbReference>
<accession>A0A7X0TZD1</accession>
<dbReference type="SUPFAM" id="SSF52743">
    <property type="entry name" value="Subtilisin-like"/>
    <property type="match status" value="1"/>
</dbReference>
<dbReference type="Proteomes" id="UP000565579">
    <property type="component" value="Unassembled WGS sequence"/>
</dbReference>
<feature type="domain" description="Peptidase S8/S53" evidence="1">
    <location>
        <begin position="155"/>
        <end position="399"/>
    </location>
</feature>
<dbReference type="RefSeq" id="WP_185103807.1">
    <property type="nucleotide sequence ID" value="NZ_BAAAXY010000259.1"/>
</dbReference>
<dbReference type="CDD" id="cd00306">
    <property type="entry name" value="Peptidases_S8_S53"/>
    <property type="match status" value="1"/>
</dbReference>
<evidence type="ECO:0000313" key="2">
    <source>
        <dbReference type="EMBL" id="MBB6549373.1"/>
    </source>
</evidence>
<comment type="caution">
    <text evidence="2">The sequence shown here is derived from an EMBL/GenBank/DDBJ whole genome shotgun (WGS) entry which is preliminary data.</text>
</comment>
<keyword evidence="3" id="KW-1185">Reference proteome</keyword>
<dbReference type="AlphaFoldDB" id="A0A7X0TZD1"/>
<dbReference type="InterPro" id="IPR000209">
    <property type="entry name" value="Peptidase_S8/S53_dom"/>
</dbReference>
<organism evidence="2 3">
    <name type="scientific">Nonomuraea rubra</name>
    <dbReference type="NCBI Taxonomy" id="46180"/>
    <lineage>
        <taxon>Bacteria</taxon>
        <taxon>Bacillati</taxon>
        <taxon>Actinomycetota</taxon>
        <taxon>Actinomycetes</taxon>
        <taxon>Streptosporangiales</taxon>
        <taxon>Streptosporangiaceae</taxon>
        <taxon>Nonomuraea</taxon>
    </lineage>
</organism>
<dbReference type="InterPro" id="IPR036852">
    <property type="entry name" value="Peptidase_S8/S53_dom_sf"/>
</dbReference>
<dbReference type="Gene3D" id="3.40.50.200">
    <property type="entry name" value="Peptidase S8/S53 domain"/>
    <property type="match status" value="1"/>
</dbReference>